<sequence length="271" mass="30680">MSATGWFMRPQRLAPSELYSTDDTEANEIALGLLQISSLPSGPWNDPTAPGLGTEEKALLAEQWGIHDRADWLGMIDHLTTVRRRRHGWMLHLAVRNDLHTALGRVPTTKEWLTAIADEGGDRRDARPFVRGIEHIEQEVRRRVGKDVVTPDLYVRTLDAYALGQAVAMTTWGVALGYTDVAEARRIIHRISVDTRPSFVSWADFGLSYIAGRVMHWSDGDLDEDSFEKYGDSWTVFASASTAKRNGPWATMPWPAVIDQRSRRRHQYRIT</sequence>
<dbReference type="EMBL" id="JAVIZQ010000001">
    <property type="protein sequence ID" value="MDR6143854.1"/>
    <property type="molecule type" value="Genomic_DNA"/>
</dbReference>
<evidence type="ECO:0000259" key="1">
    <source>
        <dbReference type="Pfam" id="PF06889"/>
    </source>
</evidence>
<evidence type="ECO:0000313" key="3">
    <source>
        <dbReference type="Proteomes" id="UP001249291"/>
    </source>
</evidence>
<dbReference type="InterPro" id="IPR009677">
    <property type="entry name" value="DUF1266"/>
</dbReference>
<proteinExistence type="predicted"/>
<dbReference type="Pfam" id="PF06889">
    <property type="entry name" value="DUF1266"/>
    <property type="match status" value="1"/>
</dbReference>
<comment type="caution">
    <text evidence="2">The sequence shown here is derived from an EMBL/GenBank/DDBJ whole genome shotgun (WGS) entry which is preliminary data.</text>
</comment>
<name>A0ABU1HX72_9MICO</name>
<organism evidence="2 3">
    <name type="scientific">Microbacterium foliorum</name>
    <dbReference type="NCBI Taxonomy" id="104336"/>
    <lineage>
        <taxon>Bacteria</taxon>
        <taxon>Bacillati</taxon>
        <taxon>Actinomycetota</taxon>
        <taxon>Actinomycetes</taxon>
        <taxon>Micrococcales</taxon>
        <taxon>Microbacteriaceae</taxon>
        <taxon>Microbacterium</taxon>
    </lineage>
</organism>
<feature type="domain" description="DUF1266" evidence="1">
    <location>
        <begin position="60"/>
        <end position="254"/>
    </location>
</feature>
<gene>
    <name evidence="2" type="ORF">QE375_003408</name>
</gene>
<keyword evidence="3" id="KW-1185">Reference proteome</keyword>
<dbReference type="Proteomes" id="UP001249291">
    <property type="component" value="Unassembled WGS sequence"/>
</dbReference>
<protein>
    <recommendedName>
        <fullName evidence="1">DUF1266 domain-containing protein</fullName>
    </recommendedName>
</protein>
<accession>A0ABU1HX72</accession>
<reference evidence="2 3" key="1">
    <citation type="submission" date="2023-08" db="EMBL/GenBank/DDBJ databases">
        <title>Functional and genomic diversity of the sorghum phyllosphere microbiome.</title>
        <authorList>
            <person name="Shade A."/>
        </authorList>
    </citation>
    <scope>NUCLEOTIDE SEQUENCE [LARGE SCALE GENOMIC DNA]</scope>
    <source>
        <strain evidence="2 3">SORGH_AS_0445</strain>
    </source>
</reference>
<evidence type="ECO:0000313" key="2">
    <source>
        <dbReference type="EMBL" id="MDR6143854.1"/>
    </source>
</evidence>